<keyword evidence="3" id="KW-0720">Serine protease</keyword>
<sequence length="1125" mass="113275">MFNDEPGESGRLSRRRLTAAAFSAAALTAAGVAVFANASAATPALAPALDSADQGGAVIVWLKNDHNDLNLRSAAGARIAAAQNDQKPVVAAIKAAGGTDIVSLVSINAVAAHVSAEGVEAVRGLPSVKEVLPDEQIPIGDPAPTGPAVSKATKITHDAAAQSGKSKSAAPDAGNPFPTASCGTIDNPLIEPEALQTINAPAMTNAGLLTEPGHGVVVANDGISTAPTGDLVGNPNFVRPAADGGGSVVVGATAGDTTDSTDGEYYGDASSIDAQGTVLYQYSKELPYSGMPDTCYFKLVGDAPGASMVDTRGIDTPESAAGDGSMMSESEAIKSVDAAVTKFHADVINESYGYGLSPGSYIARYAANDAAVDAGVVVVASSGDSGMQGTVSSPASDPKIIAAAATNTLRLNAMASGFAGWVNDDITPLSSGGTTPDNKVVDLTAPGYGGEAACNPHGSDCPTNTQTEAFGGTSESSPLVAGAAADVIQAYRDSHNGDSPSPALVKQFLVSTARDISAPADQGGAGQVDIGAAVQAAQQYTNTTVTTAPTVNGLLLSQTQLDISGNGGSTVPQSVRLFNTSRTSTTVTGTFRELGPEKPIGDPVTENVTAPDPALPVPADGAQAAPDVTFNVPAGLDRMNVDMIWPDAVNGAILSYTLTDPTGRLRQISYDYGTAPTKAGQIGTVPDIGHTEVANPEAGTWTAHIKWANGRAHLQSLPNVPGTYRGTVSLRATGENWITSAAAPTTTLAARTWVTIPLQVAFPNAPGDHPATVQFVAANGAKSQLALARRTLIPTNGGEFDTNIIASVGRGTGQVSTFNINVPAGRADLGVTVRTPDTSTDNPMRLFLVNPSGVRVTQTSLTVQTINGTPMLAATFHVPNPVAGTWEIDTELNLTTSGKEFRQLIVGDVLAQAPAITSPAGGTTPTSTTPPISGTGTPGDTVTVSNGTTVVCTATVATDGTWSCTPSLALPGGAASLTATQADQTGNPSAASTPVAITVPLGSTSTPGTVSGTTPATLALTLGAPALFGPFTPGIDKTYTASTTANVVSSAGDAALSFSTPGSLTNGAFSLPEPLQVSLSKSSWSAPVSNDPVTIGFTQHVGASAALRTGSYSQTLTFTLSTTQP</sequence>
<accession>A0A9X3MQC6</accession>
<feature type="region of interest" description="Disordered" evidence="5">
    <location>
        <begin position="916"/>
        <end position="940"/>
    </location>
</feature>
<evidence type="ECO:0000256" key="2">
    <source>
        <dbReference type="ARBA" id="ARBA00022801"/>
    </source>
</evidence>
<evidence type="ECO:0000259" key="8">
    <source>
        <dbReference type="Pfam" id="PF19077"/>
    </source>
</evidence>
<keyword evidence="2" id="KW-0378">Hydrolase</keyword>
<dbReference type="AlphaFoldDB" id="A0A9X3MQC6"/>
<dbReference type="InterPro" id="IPR023828">
    <property type="entry name" value="Peptidase_S8_Ser-AS"/>
</dbReference>
<dbReference type="GO" id="GO:0006508">
    <property type="term" value="P:proteolysis"/>
    <property type="evidence" value="ECO:0007669"/>
    <property type="project" value="UniProtKB-KW"/>
</dbReference>
<dbReference type="GO" id="GO:0004252">
    <property type="term" value="F:serine-type endopeptidase activity"/>
    <property type="evidence" value="ECO:0007669"/>
    <property type="project" value="InterPro"/>
</dbReference>
<dbReference type="Pfam" id="PF00082">
    <property type="entry name" value="Peptidase_S8"/>
    <property type="match status" value="1"/>
</dbReference>
<feature type="region of interest" description="Disordered" evidence="5">
    <location>
        <begin position="157"/>
        <end position="184"/>
    </location>
</feature>
<feature type="domain" description="Bacterial Ig-like" evidence="8">
    <location>
        <begin position="927"/>
        <end position="998"/>
    </location>
</feature>
<dbReference type="InterPro" id="IPR000209">
    <property type="entry name" value="Peptidase_S8/S53_dom"/>
</dbReference>
<dbReference type="PROSITE" id="PS00138">
    <property type="entry name" value="SUBTILASE_SER"/>
    <property type="match status" value="1"/>
</dbReference>
<feature type="compositionally biased region" description="Low complexity" evidence="5">
    <location>
        <begin position="159"/>
        <end position="170"/>
    </location>
</feature>
<dbReference type="Gene3D" id="3.40.50.200">
    <property type="entry name" value="Peptidase S8/S53 domain"/>
    <property type="match status" value="1"/>
</dbReference>
<reference evidence="9" key="1">
    <citation type="submission" date="2022-10" db="EMBL/GenBank/DDBJ databases">
        <title>The WGS of Solirubrobacter ginsenosidimutans DSM 21036.</title>
        <authorList>
            <person name="Jiang Z."/>
        </authorList>
    </citation>
    <scope>NUCLEOTIDE SEQUENCE</scope>
    <source>
        <strain evidence="9">DSM 21036</strain>
    </source>
</reference>
<evidence type="ECO:0000313" key="9">
    <source>
        <dbReference type="EMBL" id="MDA0159836.1"/>
    </source>
</evidence>
<feature type="compositionally biased region" description="Low complexity" evidence="5">
    <location>
        <begin position="916"/>
        <end position="939"/>
    </location>
</feature>
<protein>
    <submittedName>
        <fullName evidence="9">Ig-like domain-containing protein</fullName>
    </submittedName>
</protein>
<evidence type="ECO:0000256" key="6">
    <source>
        <dbReference type="SAM" id="SignalP"/>
    </source>
</evidence>
<name>A0A9X3MQC6_9ACTN</name>
<keyword evidence="1" id="KW-0645">Protease</keyword>
<evidence type="ECO:0000256" key="1">
    <source>
        <dbReference type="ARBA" id="ARBA00022670"/>
    </source>
</evidence>
<dbReference type="EMBL" id="JAPDOD010000003">
    <property type="protein sequence ID" value="MDA0159836.1"/>
    <property type="molecule type" value="Genomic_DNA"/>
</dbReference>
<proteinExistence type="inferred from homology"/>
<comment type="caution">
    <text evidence="4">Lacks conserved residue(s) required for the propagation of feature annotation.</text>
</comment>
<dbReference type="PROSITE" id="PS51892">
    <property type="entry name" value="SUBTILASE"/>
    <property type="match status" value="1"/>
</dbReference>
<evidence type="ECO:0000313" key="10">
    <source>
        <dbReference type="Proteomes" id="UP001149140"/>
    </source>
</evidence>
<dbReference type="Pfam" id="PF19077">
    <property type="entry name" value="Big_13"/>
    <property type="match status" value="1"/>
</dbReference>
<dbReference type="Proteomes" id="UP001149140">
    <property type="component" value="Unassembled WGS sequence"/>
</dbReference>
<evidence type="ECO:0000256" key="3">
    <source>
        <dbReference type="ARBA" id="ARBA00022825"/>
    </source>
</evidence>
<keyword evidence="10" id="KW-1185">Reference proteome</keyword>
<feature type="domain" description="Peptidase S8/S53" evidence="7">
    <location>
        <begin position="287"/>
        <end position="516"/>
    </location>
</feature>
<evidence type="ECO:0000256" key="4">
    <source>
        <dbReference type="PROSITE-ProRule" id="PRU01240"/>
    </source>
</evidence>
<gene>
    <name evidence="9" type="ORF">OM076_06150</name>
</gene>
<dbReference type="RefSeq" id="WP_270038601.1">
    <property type="nucleotide sequence ID" value="NZ_JAPDOD010000003.1"/>
</dbReference>
<dbReference type="InterPro" id="IPR044016">
    <property type="entry name" value="Big_13"/>
</dbReference>
<organism evidence="9 10">
    <name type="scientific">Solirubrobacter ginsenosidimutans</name>
    <dbReference type="NCBI Taxonomy" id="490573"/>
    <lineage>
        <taxon>Bacteria</taxon>
        <taxon>Bacillati</taxon>
        <taxon>Actinomycetota</taxon>
        <taxon>Thermoleophilia</taxon>
        <taxon>Solirubrobacterales</taxon>
        <taxon>Solirubrobacteraceae</taxon>
        <taxon>Solirubrobacter</taxon>
    </lineage>
</organism>
<keyword evidence="6" id="KW-0732">Signal</keyword>
<evidence type="ECO:0000259" key="7">
    <source>
        <dbReference type="Pfam" id="PF00082"/>
    </source>
</evidence>
<dbReference type="InterPro" id="IPR006311">
    <property type="entry name" value="TAT_signal"/>
</dbReference>
<dbReference type="Gene3D" id="2.60.40.10">
    <property type="entry name" value="Immunoglobulins"/>
    <property type="match status" value="1"/>
</dbReference>
<dbReference type="SUPFAM" id="SSF52743">
    <property type="entry name" value="Subtilisin-like"/>
    <property type="match status" value="1"/>
</dbReference>
<feature type="signal peptide" evidence="6">
    <location>
        <begin position="1"/>
        <end position="40"/>
    </location>
</feature>
<feature type="chain" id="PRO_5040966992" evidence="6">
    <location>
        <begin position="41"/>
        <end position="1125"/>
    </location>
</feature>
<comment type="similarity">
    <text evidence="4">Belongs to the peptidase S8 family.</text>
</comment>
<comment type="caution">
    <text evidence="9">The sequence shown here is derived from an EMBL/GenBank/DDBJ whole genome shotgun (WGS) entry which is preliminary data.</text>
</comment>
<dbReference type="GO" id="GO:0005975">
    <property type="term" value="P:carbohydrate metabolic process"/>
    <property type="evidence" value="ECO:0007669"/>
    <property type="project" value="UniProtKB-ARBA"/>
</dbReference>
<dbReference type="InterPro" id="IPR013783">
    <property type="entry name" value="Ig-like_fold"/>
</dbReference>
<evidence type="ECO:0000256" key="5">
    <source>
        <dbReference type="SAM" id="MobiDB-lite"/>
    </source>
</evidence>
<dbReference type="PROSITE" id="PS51318">
    <property type="entry name" value="TAT"/>
    <property type="match status" value="1"/>
</dbReference>
<dbReference type="InterPro" id="IPR036852">
    <property type="entry name" value="Peptidase_S8/S53_dom_sf"/>
</dbReference>